<organism evidence="3 4">
    <name type="scientific">Flavobacterium branchiicola</name>
    <dbReference type="NCBI Taxonomy" id="1114875"/>
    <lineage>
        <taxon>Bacteria</taxon>
        <taxon>Pseudomonadati</taxon>
        <taxon>Bacteroidota</taxon>
        <taxon>Flavobacteriia</taxon>
        <taxon>Flavobacteriales</taxon>
        <taxon>Flavobacteriaceae</taxon>
        <taxon>Flavobacterium</taxon>
    </lineage>
</organism>
<name>A0ABV9PG21_9FLAO</name>
<evidence type="ECO:0000259" key="2">
    <source>
        <dbReference type="Pfam" id="PF10088"/>
    </source>
</evidence>
<sequence length="592" mass="68864">MYLEKIYSEPDGLFKTTKFRNGLNIVYGQKEQQSPKDSLNSIGKSTFLDLIDFCLLASYQKNHNPRLFAAKHLMAGFNIVLEFSIGEVKYIVKRNVDDPNVAEFGRFGEELGLYSIDNLKVIFAELIFFQKKYPGKFNPKWYRQLISFYIKIQKFKQAKFLDPIKYIPELSEVQLNIFHFYLLGLDNTIPSKLFRYRTDQKGLETSLAEIKRYAEEKYDLKNLKDTQNEINRLKVEITKLEIAISKFELGEQYSDAETEANKLTEAIKNNLYHSFVDREKIKSYEESFLLPEKVNVRRITSMYKQVSEDLSIKVKKTIQEAIAFRTELSNSRREFISNEIDRLKEFIKDREEILKDLEEKRTKLFYFLSAKEAIADLTEAFFNLSDKKSKLSELESNTKILFDLTRELNEIEAEINKLKNESLNYIDSIANIIADFYKNFNDVYNSIYIGNSEFSRFSITQNLKKDSLIEIDISLPDMFGKGKNQGRTLIYDLSILISNIINTENFPRFLIHDGIFDGVDKAHFVSVCEFIDGFSNVGKKIQYITTINEEGTLTADKFGDIDHVDPKYIEENSILILSPKNKLFGNDFGQSS</sequence>
<accession>A0ABV9PG21</accession>
<keyword evidence="4" id="KW-1185">Reference proteome</keyword>
<feature type="domain" description="DUF2326" evidence="2">
    <location>
        <begin position="446"/>
        <end position="588"/>
    </location>
</feature>
<dbReference type="InterPro" id="IPR018760">
    <property type="entry name" value="DUF2326"/>
</dbReference>
<comment type="caution">
    <text evidence="3">The sequence shown here is derived from an EMBL/GenBank/DDBJ whole genome shotgun (WGS) entry which is preliminary data.</text>
</comment>
<dbReference type="EMBL" id="JBHSGV010000005">
    <property type="protein sequence ID" value="MFC4748561.1"/>
    <property type="molecule type" value="Genomic_DNA"/>
</dbReference>
<dbReference type="Gene3D" id="3.40.50.300">
    <property type="entry name" value="P-loop containing nucleotide triphosphate hydrolases"/>
    <property type="match status" value="1"/>
</dbReference>
<dbReference type="RefSeq" id="WP_213258540.1">
    <property type="nucleotide sequence ID" value="NZ_JAGYWA010000005.1"/>
</dbReference>
<protein>
    <submittedName>
        <fullName evidence="3">DUF2326 domain-containing protein</fullName>
    </submittedName>
</protein>
<evidence type="ECO:0000256" key="1">
    <source>
        <dbReference type="SAM" id="Coils"/>
    </source>
</evidence>
<gene>
    <name evidence="3" type="ORF">ACFO5S_13970</name>
</gene>
<dbReference type="Proteomes" id="UP001595935">
    <property type="component" value="Unassembled WGS sequence"/>
</dbReference>
<reference evidence="4" key="1">
    <citation type="journal article" date="2019" name="Int. J. Syst. Evol. Microbiol.">
        <title>The Global Catalogue of Microorganisms (GCM) 10K type strain sequencing project: providing services to taxonomists for standard genome sequencing and annotation.</title>
        <authorList>
            <consortium name="The Broad Institute Genomics Platform"/>
            <consortium name="The Broad Institute Genome Sequencing Center for Infectious Disease"/>
            <person name="Wu L."/>
            <person name="Ma J."/>
        </authorList>
    </citation>
    <scope>NUCLEOTIDE SEQUENCE [LARGE SCALE GENOMIC DNA]</scope>
    <source>
        <strain evidence="4">WYCCWR 13023</strain>
    </source>
</reference>
<evidence type="ECO:0000313" key="3">
    <source>
        <dbReference type="EMBL" id="MFC4748561.1"/>
    </source>
</evidence>
<dbReference type="InterPro" id="IPR027417">
    <property type="entry name" value="P-loop_NTPase"/>
</dbReference>
<keyword evidence="1" id="KW-0175">Coiled coil</keyword>
<dbReference type="Pfam" id="PF10088">
    <property type="entry name" value="DUF2326"/>
    <property type="match status" value="1"/>
</dbReference>
<proteinExistence type="predicted"/>
<feature type="coiled-coil region" evidence="1">
    <location>
        <begin position="401"/>
        <end position="428"/>
    </location>
</feature>
<evidence type="ECO:0000313" key="4">
    <source>
        <dbReference type="Proteomes" id="UP001595935"/>
    </source>
</evidence>